<dbReference type="InterPro" id="IPR036877">
    <property type="entry name" value="SUI1_dom_sf"/>
</dbReference>
<keyword evidence="4" id="KW-0689">Ribosomal protein</keyword>
<dbReference type="GO" id="GO:0005737">
    <property type="term" value="C:cytoplasm"/>
    <property type="evidence" value="ECO:0007669"/>
    <property type="project" value="UniProtKB-SubCell"/>
</dbReference>
<evidence type="ECO:0000313" key="6">
    <source>
        <dbReference type="EMBL" id="KAJ1921774.1"/>
    </source>
</evidence>
<dbReference type="CDD" id="cd11607">
    <property type="entry name" value="DENR_C"/>
    <property type="match status" value="1"/>
</dbReference>
<keyword evidence="4" id="KW-0963">Cytoplasm</keyword>
<dbReference type="GO" id="GO:0003743">
    <property type="term" value="F:translation initiation factor activity"/>
    <property type="evidence" value="ECO:0007669"/>
    <property type="project" value="InterPro"/>
</dbReference>
<proteinExistence type="inferred from homology"/>
<dbReference type="PANTHER" id="PTHR12789">
    <property type="entry name" value="DENSITY-REGULATED PROTEIN HOMOLOG"/>
    <property type="match status" value="1"/>
</dbReference>
<dbReference type="InterPro" id="IPR046447">
    <property type="entry name" value="DENR_C"/>
</dbReference>
<protein>
    <recommendedName>
        <fullName evidence="3 4">Translation machinery-associated protein 22</fullName>
    </recommendedName>
</protein>
<dbReference type="Proteomes" id="UP001150538">
    <property type="component" value="Unassembled WGS sequence"/>
</dbReference>
<dbReference type="EMBL" id="JANBPU010000003">
    <property type="protein sequence ID" value="KAJ1921774.1"/>
    <property type="molecule type" value="Genomic_DNA"/>
</dbReference>
<gene>
    <name evidence="6" type="primary">TMA22</name>
    <name evidence="6" type="ORF">H4219_000507</name>
</gene>
<evidence type="ECO:0000313" key="7">
    <source>
        <dbReference type="Proteomes" id="UP001150538"/>
    </source>
</evidence>
<feature type="domain" description="SUI1" evidence="5">
    <location>
        <begin position="68"/>
        <end position="139"/>
    </location>
</feature>
<dbReference type="GO" id="GO:0001731">
    <property type="term" value="P:formation of translation preinitiation complex"/>
    <property type="evidence" value="ECO:0007669"/>
    <property type="project" value="TreeGrafter"/>
</dbReference>
<dbReference type="Gene3D" id="3.30.780.10">
    <property type="entry name" value="SUI1-like domain"/>
    <property type="match status" value="1"/>
</dbReference>
<evidence type="ECO:0000259" key="5">
    <source>
        <dbReference type="PROSITE" id="PS50296"/>
    </source>
</evidence>
<dbReference type="GO" id="GO:0003729">
    <property type="term" value="F:mRNA binding"/>
    <property type="evidence" value="ECO:0007669"/>
    <property type="project" value="TreeGrafter"/>
</dbReference>
<dbReference type="OrthoDB" id="277199at2759"/>
<dbReference type="NCBIfam" id="TIGR01159">
    <property type="entry name" value="DRP1"/>
    <property type="match status" value="1"/>
</dbReference>
<reference evidence="6" key="1">
    <citation type="submission" date="2022-07" db="EMBL/GenBank/DDBJ databases">
        <title>Phylogenomic reconstructions and comparative analyses of Kickxellomycotina fungi.</title>
        <authorList>
            <person name="Reynolds N.K."/>
            <person name="Stajich J.E."/>
            <person name="Barry K."/>
            <person name="Grigoriev I.V."/>
            <person name="Crous P."/>
            <person name="Smith M.E."/>
        </authorList>
    </citation>
    <scope>NUCLEOTIDE SEQUENCE</scope>
    <source>
        <strain evidence="6">NBRC 100468</strain>
    </source>
</reference>
<accession>A0A9W8A706</accession>
<dbReference type="GO" id="GO:1990904">
    <property type="term" value="C:ribonucleoprotein complex"/>
    <property type="evidence" value="ECO:0007669"/>
    <property type="project" value="UniProtKB-KW"/>
</dbReference>
<dbReference type="InterPro" id="IPR001950">
    <property type="entry name" value="SUI1"/>
</dbReference>
<dbReference type="InterPro" id="IPR050318">
    <property type="entry name" value="DENR/SUI1_TIF"/>
</dbReference>
<dbReference type="GO" id="GO:0005840">
    <property type="term" value="C:ribosome"/>
    <property type="evidence" value="ECO:0007669"/>
    <property type="project" value="UniProtKB-KW"/>
</dbReference>
<dbReference type="PROSITE" id="PS50296">
    <property type="entry name" value="SUI1"/>
    <property type="match status" value="1"/>
</dbReference>
<sequence length="159" mass="18307">MEWLKSSHPDIYNKLYSEDALKEKIAQLKVDDKVAERIAKDTAKIEKEANKQDARMAREEEKKLASKVYIKRVTRNKRKHITHVNGLEVFGIDLKKVAKQLANHFACGGSVSKNPQGLDEIVVQGDFSQEIRDIIVKKYPQVPPQNIELIEDKKEKKKQ</sequence>
<evidence type="ECO:0000256" key="1">
    <source>
        <dbReference type="ARBA" id="ARBA00007514"/>
    </source>
</evidence>
<dbReference type="AlphaFoldDB" id="A0A9W8A706"/>
<comment type="subunit">
    <text evidence="2 4">Interacts with the 40S ribosomal subunit.</text>
</comment>
<evidence type="ECO:0000256" key="4">
    <source>
        <dbReference type="RuleBase" id="RU361273"/>
    </source>
</evidence>
<dbReference type="PANTHER" id="PTHR12789:SF0">
    <property type="entry name" value="DENSITY-REGULATED PROTEIN"/>
    <property type="match status" value="1"/>
</dbReference>
<evidence type="ECO:0000256" key="3">
    <source>
        <dbReference type="ARBA" id="ARBA00020058"/>
    </source>
</evidence>
<comment type="caution">
    <text evidence="6">The sequence shown here is derived from an EMBL/GenBank/DDBJ whole genome shotgun (WGS) entry which is preliminary data.</text>
</comment>
<comment type="subcellular location">
    <subcellularLocation>
        <location evidence="4">Cytoplasm</location>
    </subcellularLocation>
</comment>
<dbReference type="InterPro" id="IPR005873">
    <property type="entry name" value="DENR_eukaryotes"/>
</dbReference>
<keyword evidence="7" id="KW-1185">Reference proteome</keyword>
<dbReference type="GO" id="GO:0002188">
    <property type="term" value="P:translation reinitiation"/>
    <property type="evidence" value="ECO:0007669"/>
    <property type="project" value="TreeGrafter"/>
</dbReference>
<keyword evidence="4" id="KW-0687">Ribonucleoprotein</keyword>
<dbReference type="Pfam" id="PF01253">
    <property type="entry name" value="SUI1"/>
    <property type="match status" value="1"/>
</dbReference>
<comment type="domain">
    <text evidence="4">The SUI1 domain may be involved in RNA binding.</text>
</comment>
<dbReference type="SUPFAM" id="SSF55159">
    <property type="entry name" value="eIF1-like"/>
    <property type="match status" value="1"/>
</dbReference>
<organism evidence="6 7">
    <name type="scientific">Mycoemilia scoparia</name>
    <dbReference type="NCBI Taxonomy" id="417184"/>
    <lineage>
        <taxon>Eukaryota</taxon>
        <taxon>Fungi</taxon>
        <taxon>Fungi incertae sedis</taxon>
        <taxon>Zoopagomycota</taxon>
        <taxon>Kickxellomycotina</taxon>
        <taxon>Kickxellomycetes</taxon>
        <taxon>Kickxellales</taxon>
        <taxon>Kickxellaceae</taxon>
        <taxon>Mycoemilia</taxon>
    </lineage>
</organism>
<comment type="similarity">
    <text evidence="1 4">Belongs to the DENR family.</text>
</comment>
<name>A0A9W8A706_9FUNG</name>
<evidence type="ECO:0000256" key="2">
    <source>
        <dbReference type="ARBA" id="ARBA00011742"/>
    </source>
</evidence>